<reference evidence="2" key="2">
    <citation type="submission" date="2020-05" db="UniProtKB">
        <authorList>
            <consortium name="EnsemblMetazoa"/>
        </authorList>
    </citation>
    <scope>IDENTIFICATION</scope>
    <source>
        <strain evidence="2">JHB</strain>
    </source>
</reference>
<dbReference type="KEGG" id="cqu:CpipJ_CPIJ010602"/>
<evidence type="ECO:0000313" key="2">
    <source>
        <dbReference type="EnsemblMetazoa" id="CPIJ010602-PA"/>
    </source>
</evidence>
<reference evidence="1" key="1">
    <citation type="submission" date="2007-03" db="EMBL/GenBank/DDBJ databases">
        <title>Annotation of Culex pipiens quinquefasciatus.</title>
        <authorList>
            <consortium name="The Broad Institute Genome Sequencing Platform"/>
            <person name="Atkinson P.W."/>
            <person name="Hemingway J."/>
            <person name="Christensen B.M."/>
            <person name="Higgs S."/>
            <person name="Kodira C."/>
            <person name="Hannick L."/>
            <person name="Megy K."/>
            <person name="O'Leary S."/>
            <person name="Pearson M."/>
            <person name="Haas B.J."/>
            <person name="Mauceli E."/>
            <person name="Wortman J.R."/>
            <person name="Lee N.H."/>
            <person name="Guigo R."/>
            <person name="Stanke M."/>
            <person name="Alvarado L."/>
            <person name="Amedeo P."/>
            <person name="Antoine C.H."/>
            <person name="Arensburger P."/>
            <person name="Bidwell S.L."/>
            <person name="Crawford M."/>
            <person name="Camaro F."/>
            <person name="Devon K."/>
            <person name="Engels R."/>
            <person name="Hammond M."/>
            <person name="Howarth C."/>
            <person name="Koehrsen M."/>
            <person name="Lawson D."/>
            <person name="Montgomery P."/>
            <person name="Nene V."/>
            <person name="Nusbaum C."/>
            <person name="Puiu D."/>
            <person name="Romero-Severson J."/>
            <person name="Severson D.W."/>
            <person name="Shumway M."/>
            <person name="Sisk P."/>
            <person name="Stolte C."/>
            <person name="Zeng Q."/>
            <person name="Eisenstadt E."/>
            <person name="Fraser-Liggett C."/>
            <person name="Strausberg R."/>
            <person name="Galagan J."/>
            <person name="Birren B."/>
            <person name="Collins F.H."/>
        </authorList>
    </citation>
    <scope>NUCLEOTIDE SEQUENCE [LARGE SCALE GENOMIC DNA]</scope>
    <source>
        <strain evidence="1">JHB</strain>
    </source>
</reference>
<dbReference type="AlphaFoldDB" id="B0WUX3"/>
<evidence type="ECO:0000313" key="1">
    <source>
        <dbReference type="EMBL" id="EDS35291.1"/>
    </source>
</evidence>
<dbReference type="InParanoid" id="B0WUX3"/>
<gene>
    <name evidence="2" type="primary">6043575</name>
    <name evidence="1" type="ORF">CpipJ_CPIJ010602</name>
</gene>
<dbReference type="HOGENOM" id="CLU_2924884_0_0_1"/>
<protein>
    <submittedName>
        <fullName evidence="1 2">Uncharacterized protein</fullName>
    </submittedName>
</protein>
<dbReference type="VEuPathDB" id="VectorBase:CPIJ010602"/>
<organism>
    <name type="scientific">Culex quinquefasciatus</name>
    <name type="common">Southern house mosquito</name>
    <name type="synonym">Culex pungens</name>
    <dbReference type="NCBI Taxonomy" id="7176"/>
    <lineage>
        <taxon>Eukaryota</taxon>
        <taxon>Metazoa</taxon>
        <taxon>Ecdysozoa</taxon>
        <taxon>Arthropoda</taxon>
        <taxon>Hexapoda</taxon>
        <taxon>Insecta</taxon>
        <taxon>Pterygota</taxon>
        <taxon>Neoptera</taxon>
        <taxon>Endopterygota</taxon>
        <taxon>Diptera</taxon>
        <taxon>Nematocera</taxon>
        <taxon>Culicoidea</taxon>
        <taxon>Culicidae</taxon>
        <taxon>Culicinae</taxon>
        <taxon>Culicini</taxon>
        <taxon>Culex</taxon>
        <taxon>Culex</taxon>
    </lineage>
</organism>
<proteinExistence type="predicted"/>
<dbReference type="EnsemblMetazoa" id="CPIJ010602-RA">
    <property type="protein sequence ID" value="CPIJ010602-PA"/>
    <property type="gene ID" value="CPIJ010602"/>
</dbReference>
<sequence length="61" mass="6775">MDHFLRSSVFFRGGLFGDDREYYSINDEDPTDECNAALVLMSLSCSPNSSAPAMPDIQINL</sequence>
<dbReference type="EMBL" id="DS232112">
    <property type="protein sequence ID" value="EDS35291.1"/>
    <property type="molecule type" value="Genomic_DNA"/>
</dbReference>
<name>B0WUX3_CULQU</name>
<evidence type="ECO:0000313" key="3">
    <source>
        <dbReference type="Proteomes" id="UP000002320"/>
    </source>
</evidence>
<keyword evidence="3" id="KW-1185">Reference proteome</keyword>
<accession>B0WUX3</accession>
<dbReference type="Proteomes" id="UP000002320">
    <property type="component" value="Unassembled WGS sequence"/>
</dbReference>